<keyword evidence="5" id="KW-1185">Reference proteome</keyword>
<dbReference type="InterPro" id="IPR046342">
    <property type="entry name" value="CBS_dom_sf"/>
</dbReference>
<dbReference type="PANTHER" id="PTHR43080:SF2">
    <property type="entry name" value="CBS DOMAIN-CONTAINING PROTEIN"/>
    <property type="match status" value="1"/>
</dbReference>
<gene>
    <name evidence="4" type="ordered locus">Cwoe_2623</name>
</gene>
<dbReference type="PANTHER" id="PTHR43080">
    <property type="entry name" value="CBS DOMAIN-CONTAINING PROTEIN CBSX3, MITOCHONDRIAL"/>
    <property type="match status" value="1"/>
</dbReference>
<proteinExistence type="predicted"/>
<dbReference type="KEGG" id="cwo:Cwoe_2623"/>
<dbReference type="SMART" id="SM00116">
    <property type="entry name" value="CBS"/>
    <property type="match status" value="2"/>
</dbReference>
<evidence type="ECO:0000256" key="1">
    <source>
        <dbReference type="ARBA" id="ARBA00023122"/>
    </source>
</evidence>
<feature type="domain" description="CBS" evidence="3">
    <location>
        <begin position="3"/>
        <end position="60"/>
    </location>
</feature>
<evidence type="ECO:0000313" key="4">
    <source>
        <dbReference type="EMBL" id="ADB51042.1"/>
    </source>
</evidence>
<dbReference type="EMBL" id="CP001854">
    <property type="protein sequence ID" value="ADB51042.1"/>
    <property type="molecule type" value="Genomic_DNA"/>
</dbReference>
<dbReference type="SUPFAM" id="SSF54631">
    <property type="entry name" value="CBS-domain pair"/>
    <property type="match status" value="1"/>
</dbReference>
<dbReference type="Gene3D" id="3.10.580.10">
    <property type="entry name" value="CBS-domain"/>
    <property type="match status" value="1"/>
</dbReference>
<sequence>MGILRHVPVLRADRLVREAVHALQQAGVPALPVEDEHGRFLGIFGEREFIEAIFPGYIKELRYAGFVPHSLDVAIERRSGCLDRPVGEYATREQIAVSEGFSDAELAETFLHHRVLIVPVVDGGRRVIGIVTRTDFFEIVAGRVEQA</sequence>
<keyword evidence="1 2" id="KW-0129">CBS domain</keyword>
<dbReference type="PROSITE" id="PS51371">
    <property type="entry name" value="CBS"/>
    <property type="match status" value="2"/>
</dbReference>
<dbReference type="HOGENOM" id="CLU_040681_9_0_11"/>
<organism evidence="4 5">
    <name type="scientific">Conexibacter woesei (strain DSM 14684 / CCUG 47730 / CIP 108061 / JCM 11494 / NBRC 100937 / ID131577)</name>
    <dbReference type="NCBI Taxonomy" id="469383"/>
    <lineage>
        <taxon>Bacteria</taxon>
        <taxon>Bacillati</taxon>
        <taxon>Actinomycetota</taxon>
        <taxon>Thermoleophilia</taxon>
        <taxon>Solirubrobacterales</taxon>
        <taxon>Conexibacteraceae</taxon>
        <taxon>Conexibacter</taxon>
    </lineage>
</organism>
<name>D3F8S8_CONWI</name>
<evidence type="ECO:0000313" key="5">
    <source>
        <dbReference type="Proteomes" id="UP000008229"/>
    </source>
</evidence>
<dbReference type="STRING" id="469383.Cwoe_2623"/>
<evidence type="ECO:0000259" key="3">
    <source>
        <dbReference type="PROSITE" id="PS51371"/>
    </source>
</evidence>
<dbReference type="InterPro" id="IPR051257">
    <property type="entry name" value="Diverse_CBS-Domain"/>
</dbReference>
<reference evidence="4" key="1">
    <citation type="journal article" date="2010" name="Stand. Genomic Sci.">
        <title>Complete genome sequence of Conexibacter woesei type strain (ID131577).</title>
        <authorList>
            <person name="Pukall R."/>
            <person name="Lapidus A."/>
            <person name="Glavina Del Rio T."/>
            <person name="Copeland A."/>
            <person name="Tice H."/>
            <person name="Cheng J.-F."/>
            <person name="Lucas S."/>
            <person name="Chen F."/>
            <person name="Nolan M."/>
            <person name="Bruce D."/>
            <person name="Goodwin L."/>
            <person name="Pitluck S."/>
            <person name="Mavromatis K."/>
            <person name="Ivanova N."/>
            <person name="Ovchinnikova G."/>
            <person name="Pati A."/>
            <person name="Chen A."/>
            <person name="Palaniappan K."/>
            <person name="Land M."/>
            <person name="Hauser L."/>
            <person name="Chang Y.-J."/>
            <person name="Jeffries C.D."/>
            <person name="Chain P."/>
            <person name="Meincke L."/>
            <person name="Sims D."/>
            <person name="Brettin T."/>
            <person name="Detter J.C."/>
            <person name="Rohde M."/>
            <person name="Goeker M."/>
            <person name="Bristow J."/>
            <person name="Eisen J.A."/>
            <person name="Markowitz V."/>
            <person name="Kyrpides N.C."/>
            <person name="Klenk H.-P."/>
            <person name="Hugenholtz P."/>
        </authorList>
    </citation>
    <scope>NUCLEOTIDE SEQUENCE [LARGE SCALE GENOMIC DNA]</scope>
    <source>
        <strain evidence="4">DSM 14684</strain>
    </source>
</reference>
<dbReference type="AlphaFoldDB" id="D3F8S8"/>
<protein>
    <submittedName>
        <fullName evidence="4">CBS domain containing membrane protein</fullName>
    </submittedName>
</protein>
<dbReference type="eggNOG" id="COG0517">
    <property type="taxonomic scope" value="Bacteria"/>
</dbReference>
<dbReference type="Proteomes" id="UP000008229">
    <property type="component" value="Chromosome"/>
</dbReference>
<dbReference type="OrthoDB" id="9799454at2"/>
<dbReference type="Pfam" id="PF00571">
    <property type="entry name" value="CBS"/>
    <property type="match status" value="2"/>
</dbReference>
<evidence type="ECO:0000256" key="2">
    <source>
        <dbReference type="PROSITE-ProRule" id="PRU00703"/>
    </source>
</evidence>
<dbReference type="RefSeq" id="WP_012934093.1">
    <property type="nucleotide sequence ID" value="NC_013739.1"/>
</dbReference>
<accession>D3F8S8</accession>
<dbReference type="InterPro" id="IPR000644">
    <property type="entry name" value="CBS_dom"/>
</dbReference>
<feature type="domain" description="CBS" evidence="3">
    <location>
        <begin position="90"/>
        <end position="147"/>
    </location>
</feature>